<dbReference type="Pfam" id="PF02463">
    <property type="entry name" value="SMC_N"/>
    <property type="match status" value="1"/>
</dbReference>
<evidence type="ECO:0000256" key="2">
    <source>
        <dbReference type="SAM" id="MobiDB-lite"/>
    </source>
</evidence>
<dbReference type="SUPFAM" id="SSF52540">
    <property type="entry name" value="P-loop containing nucleoside triphosphate hydrolases"/>
    <property type="match status" value="1"/>
</dbReference>
<feature type="domain" description="RecF/RecN/SMC N-terminal" evidence="3">
    <location>
        <begin position="94"/>
        <end position="412"/>
    </location>
</feature>
<proteinExistence type="predicted"/>
<reference evidence="4" key="1">
    <citation type="submission" date="2020-06" db="EMBL/GenBank/DDBJ databases">
        <title>Draft genome of Bugula neritina, a colonial animal packing powerful symbionts and potential medicines.</title>
        <authorList>
            <person name="Rayko M."/>
        </authorList>
    </citation>
    <scope>NUCLEOTIDE SEQUENCE [LARGE SCALE GENOMIC DNA]</scope>
    <source>
        <strain evidence="4">Kwan_BN1</strain>
    </source>
</reference>
<evidence type="ECO:0000259" key="3">
    <source>
        <dbReference type="Pfam" id="PF02463"/>
    </source>
</evidence>
<evidence type="ECO:0000256" key="1">
    <source>
        <dbReference type="SAM" id="Coils"/>
    </source>
</evidence>
<accession>A0A7J7K069</accession>
<dbReference type="OrthoDB" id="431497at2759"/>
<evidence type="ECO:0000313" key="4">
    <source>
        <dbReference type="EMBL" id="KAF6031627.1"/>
    </source>
</evidence>
<name>A0A7J7K069_BUGNE</name>
<evidence type="ECO:0000313" key="5">
    <source>
        <dbReference type="Proteomes" id="UP000593567"/>
    </source>
</evidence>
<dbReference type="Proteomes" id="UP000593567">
    <property type="component" value="Unassembled WGS sequence"/>
</dbReference>
<organism evidence="4 5">
    <name type="scientific">Bugula neritina</name>
    <name type="common">Brown bryozoan</name>
    <name type="synonym">Sertularia neritina</name>
    <dbReference type="NCBI Taxonomy" id="10212"/>
    <lineage>
        <taxon>Eukaryota</taxon>
        <taxon>Metazoa</taxon>
        <taxon>Spiralia</taxon>
        <taxon>Lophotrochozoa</taxon>
        <taxon>Bryozoa</taxon>
        <taxon>Gymnolaemata</taxon>
        <taxon>Cheilostomatida</taxon>
        <taxon>Flustrina</taxon>
        <taxon>Buguloidea</taxon>
        <taxon>Bugulidae</taxon>
        <taxon>Bugula</taxon>
    </lineage>
</organism>
<feature type="coiled-coil region" evidence="1">
    <location>
        <begin position="217"/>
        <end position="244"/>
    </location>
</feature>
<protein>
    <submittedName>
        <fullName evidence="4">SMC3</fullName>
    </submittedName>
</protein>
<sequence length="433" mass="49551">MDQDLNTTLSGDDQQELIDLAEEIKELTKESKQALRERSQLEAIKNQLENKLNNNLKKKEERLKRELEDITVEDHSHHLHTMSSDLTSIEARTEENKDRVKDAEKTLSGLNKQQKVLQSDLETCKAEEQEIQDKINEDAKDLEKISTKLSTLLKKKNEAIKKIAELGSLPSEAFESYQDMNSKQLFKKLESCNAKLKNYSHVNKKALDHFMSFSEQKEKLIARNNELDEGKQKIEELIDALDHRKYEAIHLTFKQVSKYFTTIFQKLVPQGHGILVMKTDGPPLTDSEDQSQQTEDGEQGAEVPLIKQFSGVGIKVSFTGNQAEMRDMQQLSGGQKSLVALALIFAIQKCDPAPFYLFDEIDQALDAQHRKAVADMIYELAGDAQFITTTFRPELLEHADKFYGVMFRNKVSHIDCVLREQAYDFVEDDQQHA</sequence>
<dbReference type="EMBL" id="VXIV02001584">
    <property type="protein sequence ID" value="KAF6031627.1"/>
    <property type="molecule type" value="Genomic_DNA"/>
</dbReference>
<dbReference type="InterPro" id="IPR027417">
    <property type="entry name" value="P-loop_NTPase"/>
</dbReference>
<dbReference type="FunFam" id="3.40.50.300:FF:000370">
    <property type="entry name" value="Structural maintenance of chromosomes 3"/>
    <property type="match status" value="1"/>
</dbReference>
<keyword evidence="1" id="KW-0175">Coiled coil</keyword>
<comment type="caution">
    <text evidence="4">The sequence shown here is derived from an EMBL/GenBank/DDBJ whole genome shotgun (WGS) entry which is preliminary data.</text>
</comment>
<dbReference type="PANTHER" id="PTHR43977">
    <property type="entry name" value="STRUCTURAL MAINTENANCE OF CHROMOSOMES PROTEIN 3"/>
    <property type="match status" value="1"/>
</dbReference>
<keyword evidence="5" id="KW-1185">Reference proteome</keyword>
<feature type="coiled-coil region" evidence="1">
    <location>
        <begin position="10"/>
        <end position="162"/>
    </location>
</feature>
<dbReference type="InterPro" id="IPR003395">
    <property type="entry name" value="RecF/RecN/SMC_N"/>
</dbReference>
<gene>
    <name evidence="4" type="ORF">EB796_010059</name>
</gene>
<dbReference type="Gene3D" id="3.40.50.300">
    <property type="entry name" value="P-loop containing nucleotide triphosphate hydrolases"/>
    <property type="match status" value="1"/>
</dbReference>
<feature type="region of interest" description="Disordered" evidence="2">
    <location>
        <begin position="278"/>
        <end position="300"/>
    </location>
</feature>
<dbReference type="AlphaFoldDB" id="A0A7J7K069"/>